<dbReference type="Pfam" id="PF02481">
    <property type="entry name" value="DNA_processg_A"/>
    <property type="match status" value="1"/>
</dbReference>
<reference evidence="3 4" key="1">
    <citation type="submission" date="2023-08" db="EMBL/GenBank/DDBJ databases">
        <title>Helicovermis profunda gen. nov., sp. nov., a novel mesophilic, fermentative bacterium within the Bacillota from a deep-sea hydrothermal vent chimney.</title>
        <authorList>
            <person name="Miyazaki U."/>
            <person name="Mizutani D."/>
            <person name="Hashimoto Y."/>
            <person name="Tame A."/>
            <person name="Sawayama S."/>
            <person name="Miyazaki J."/>
            <person name="Takai K."/>
            <person name="Nakagawa S."/>
        </authorList>
    </citation>
    <scope>NUCLEOTIDE SEQUENCE [LARGE SCALE GENOMIC DNA]</scope>
    <source>
        <strain evidence="3 4">S502</strain>
    </source>
</reference>
<dbReference type="RefSeq" id="WP_338535924.1">
    <property type="nucleotide sequence ID" value="NZ_AP028654.1"/>
</dbReference>
<keyword evidence="4" id="KW-1185">Reference proteome</keyword>
<dbReference type="InterPro" id="IPR003488">
    <property type="entry name" value="DprA"/>
</dbReference>
<dbReference type="GO" id="GO:0009294">
    <property type="term" value="P:DNA-mediated transformation"/>
    <property type="evidence" value="ECO:0007669"/>
    <property type="project" value="InterPro"/>
</dbReference>
<dbReference type="SUPFAM" id="SSF102405">
    <property type="entry name" value="MCP/YpsA-like"/>
    <property type="match status" value="1"/>
</dbReference>
<dbReference type="Gene3D" id="3.40.50.450">
    <property type="match status" value="1"/>
</dbReference>
<dbReference type="KEGG" id="hprf:HLPR_26640"/>
<dbReference type="AlphaFoldDB" id="A0AAU9EL53"/>
<name>A0AAU9EL53_9FIRM</name>
<evidence type="ECO:0000313" key="3">
    <source>
        <dbReference type="EMBL" id="BEP30333.1"/>
    </source>
</evidence>
<dbReference type="InterPro" id="IPR057666">
    <property type="entry name" value="DrpA_SLOG"/>
</dbReference>
<dbReference type="PANTHER" id="PTHR43022">
    <property type="entry name" value="PROTEIN SMF"/>
    <property type="match status" value="1"/>
</dbReference>
<dbReference type="Proteomes" id="UP001321786">
    <property type="component" value="Chromosome"/>
</dbReference>
<evidence type="ECO:0000256" key="1">
    <source>
        <dbReference type="ARBA" id="ARBA00006525"/>
    </source>
</evidence>
<feature type="domain" description="Smf/DprA SLOG" evidence="2">
    <location>
        <begin position="89"/>
        <end position="270"/>
    </location>
</feature>
<evidence type="ECO:0000313" key="4">
    <source>
        <dbReference type="Proteomes" id="UP001321786"/>
    </source>
</evidence>
<organism evidence="3 4">
    <name type="scientific">Helicovermis profundi</name>
    <dbReference type="NCBI Taxonomy" id="3065157"/>
    <lineage>
        <taxon>Bacteria</taxon>
        <taxon>Bacillati</taxon>
        <taxon>Bacillota</taxon>
        <taxon>Clostridia</taxon>
        <taxon>Helicovermis</taxon>
    </lineage>
</organism>
<gene>
    <name evidence="3" type="primary">dprA_2</name>
    <name evidence="3" type="ORF">HLPR_26640</name>
</gene>
<evidence type="ECO:0000259" key="2">
    <source>
        <dbReference type="Pfam" id="PF02481"/>
    </source>
</evidence>
<protein>
    <submittedName>
        <fullName evidence="3">DNA-processing protein DprA</fullName>
    </submittedName>
</protein>
<proteinExistence type="inferred from homology"/>
<dbReference type="PANTHER" id="PTHR43022:SF1">
    <property type="entry name" value="PROTEIN SMF"/>
    <property type="match status" value="1"/>
</dbReference>
<accession>A0AAU9EL53</accession>
<comment type="similarity">
    <text evidence="1">Belongs to the DprA/Smf family.</text>
</comment>
<sequence length="331" mass="38397">MELYWIWFQELKKISSKEKLKIIEKYKDPKIIYNITNSNEYNLTEFKEIFFIISRQLSLEKSKIILHESNKLGIKIATYKRNNKMIAGNFVIYYKGELTNKKSIAIVGTRNISGSGYYYTEKICESLMNKEICINSGLAFGIDYEAHRYSYKHNNYTMAFLAHGLDMCYPKEHTAFMEKIAEKYAVVSPFPVGVKPFKYNFYKRNELLSLFSDEIIVVEASLKSGSLITANYAKNQGKKIWSIKGTDSLKCAGNNSLIKNNAEDYIVVNNIEKIDIKSNFIIKELTKSSLTTSDLAKKLKITTIDIENELINLELNRWINKKANKWQYNGW</sequence>
<dbReference type="EMBL" id="AP028654">
    <property type="protein sequence ID" value="BEP30333.1"/>
    <property type="molecule type" value="Genomic_DNA"/>
</dbReference>